<dbReference type="Proteomes" id="UP000279994">
    <property type="component" value="Unassembled WGS sequence"/>
</dbReference>
<keyword evidence="1 2" id="KW-0808">Transferase</keyword>
<comment type="caution">
    <text evidence="2">The sequence shown here is derived from an EMBL/GenBank/DDBJ whole genome shotgun (WGS) entry which is preliminary data.</text>
</comment>
<name>A0A3N0GQ01_9ACTN</name>
<evidence type="ECO:0000256" key="1">
    <source>
        <dbReference type="ARBA" id="ARBA00022679"/>
    </source>
</evidence>
<dbReference type="Gene3D" id="3.40.1080.10">
    <property type="entry name" value="Glutaconate Coenzyme A-transferase"/>
    <property type="match status" value="1"/>
</dbReference>
<keyword evidence="3" id="KW-1185">Reference proteome</keyword>
<dbReference type="EMBL" id="RJSF01000039">
    <property type="protein sequence ID" value="RNM14544.1"/>
    <property type="molecule type" value="Genomic_DNA"/>
</dbReference>
<dbReference type="AlphaFoldDB" id="A0A3N0GQ01"/>
<dbReference type="PANTHER" id="PTHR13707:SF60">
    <property type="entry name" value="ACETATE COA-TRANSFERASE SUBUNIT ALPHA"/>
    <property type="match status" value="1"/>
</dbReference>
<dbReference type="RefSeq" id="WP_123222883.1">
    <property type="nucleotide sequence ID" value="NZ_RJSF01000039.1"/>
</dbReference>
<evidence type="ECO:0000313" key="3">
    <source>
        <dbReference type="Proteomes" id="UP000279994"/>
    </source>
</evidence>
<dbReference type="PANTHER" id="PTHR13707">
    <property type="entry name" value="KETOACID-COENZYME A TRANSFERASE"/>
    <property type="match status" value="1"/>
</dbReference>
<dbReference type="Gene3D" id="3.30.30.40">
    <property type="match status" value="1"/>
</dbReference>
<dbReference type="InterPro" id="IPR004165">
    <property type="entry name" value="CoA_trans_fam_I"/>
</dbReference>
<dbReference type="OrthoDB" id="3742129at2"/>
<reference evidence="2 3" key="1">
    <citation type="submission" date="2018-11" db="EMBL/GenBank/DDBJ databases">
        <authorList>
            <person name="Li F."/>
        </authorList>
    </citation>
    <scope>NUCLEOTIDE SEQUENCE [LARGE SCALE GENOMIC DNA]</scope>
    <source>
        <strain evidence="2 3">Gsoil 818</strain>
    </source>
</reference>
<evidence type="ECO:0000313" key="2">
    <source>
        <dbReference type="EMBL" id="RNM14544.1"/>
    </source>
</evidence>
<organism evidence="2 3">
    <name type="scientific">Nocardioides pocheonensis</name>
    <dbReference type="NCBI Taxonomy" id="661485"/>
    <lineage>
        <taxon>Bacteria</taxon>
        <taxon>Bacillati</taxon>
        <taxon>Actinomycetota</taxon>
        <taxon>Actinomycetes</taxon>
        <taxon>Propionibacteriales</taxon>
        <taxon>Nocardioidaceae</taxon>
        <taxon>Nocardioides</taxon>
    </lineage>
</organism>
<dbReference type="GO" id="GO:0008410">
    <property type="term" value="F:CoA-transferase activity"/>
    <property type="evidence" value="ECO:0007669"/>
    <property type="project" value="InterPro"/>
</dbReference>
<sequence length="299" mass="32427">MSKPRTKQMTVDEVVAELSDGMTIGIGGWGPRRKPMALVRAILRSDLTDLTVVTWGGADVGLLARAGKIRKLVYAFVSLDSVPLEPNFQRARQNGTIPEVVELDEGMFQTGLYAAAQRLPFLPMRAGLGSDVLVNNPWIRTVASPYADENGDFEELTAVPALKLDVALVHLNRADAHGNATYLGPDPYFDDLFVQAADRAFVSCEQIVDTAGLTVDTPVQRLLVSRMSVTGVVETPRGAHFTTCTPDYERDEKFQKAYAAAAGGSDEDWAAFEERFLSGDEAAYQAAVAAFHAEQEATA</sequence>
<dbReference type="InterPro" id="IPR037171">
    <property type="entry name" value="NagB/RpiA_transferase-like"/>
</dbReference>
<dbReference type="Pfam" id="PF01144">
    <property type="entry name" value="CoA_trans"/>
    <property type="match status" value="1"/>
</dbReference>
<gene>
    <name evidence="2" type="ORF">EFL26_10665</name>
</gene>
<proteinExistence type="predicted"/>
<protein>
    <submittedName>
        <fullName evidence="2">CoA transferase subunit A</fullName>
    </submittedName>
</protein>
<dbReference type="SMART" id="SM00882">
    <property type="entry name" value="CoA_trans"/>
    <property type="match status" value="1"/>
</dbReference>
<accession>A0A3N0GQ01</accession>
<dbReference type="SUPFAM" id="SSF100950">
    <property type="entry name" value="NagB/RpiA/CoA transferase-like"/>
    <property type="match status" value="1"/>
</dbReference>